<dbReference type="VEuPathDB" id="AmoebaDB:NAEGRDRAFT_80618"/>
<dbReference type="eggNOG" id="KOG1426">
    <property type="taxonomic scope" value="Eukaryota"/>
</dbReference>
<dbReference type="PROSITE" id="PS50026">
    <property type="entry name" value="EGF_3"/>
    <property type="match status" value="1"/>
</dbReference>
<dbReference type="PROSITE" id="PS50012">
    <property type="entry name" value="RCC1_3"/>
    <property type="match status" value="2"/>
</dbReference>
<accession>D2VN75</accession>
<evidence type="ECO:0000259" key="4">
    <source>
        <dbReference type="PROSITE" id="PS50026"/>
    </source>
</evidence>
<proteinExistence type="predicted"/>
<dbReference type="InterPro" id="IPR000408">
    <property type="entry name" value="Reg_chr_condens"/>
</dbReference>
<dbReference type="EMBL" id="GG738884">
    <property type="protein sequence ID" value="EFC41693.1"/>
    <property type="molecule type" value="Genomic_DNA"/>
</dbReference>
<dbReference type="SUPFAM" id="SSF50985">
    <property type="entry name" value="RCC1/BLIP-II"/>
    <property type="match status" value="2"/>
</dbReference>
<dbReference type="GeneID" id="8851239"/>
<dbReference type="InterPro" id="IPR051553">
    <property type="entry name" value="Ran_GTPase-activating"/>
</dbReference>
<dbReference type="GO" id="GO:0005085">
    <property type="term" value="F:guanyl-nucleotide exchange factor activity"/>
    <property type="evidence" value="ECO:0007669"/>
    <property type="project" value="TreeGrafter"/>
</dbReference>
<protein>
    <submittedName>
        <fullName evidence="5">ATS1 domain-containing protein</fullName>
    </submittedName>
</protein>
<comment type="caution">
    <text evidence="2">Lacks conserved residue(s) required for the propagation of feature annotation.</text>
</comment>
<dbReference type="InterPro" id="IPR009091">
    <property type="entry name" value="RCC1/BLIP-II"/>
</dbReference>
<dbReference type="OrthoDB" id="6130531at2759"/>
<evidence type="ECO:0000256" key="2">
    <source>
        <dbReference type="PROSITE-ProRule" id="PRU00076"/>
    </source>
</evidence>
<dbReference type="PANTHER" id="PTHR45982">
    <property type="entry name" value="REGULATOR OF CHROMOSOME CONDENSATION"/>
    <property type="match status" value="1"/>
</dbReference>
<keyword evidence="2" id="KW-0245">EGF-like domain</keyword>
<dbReference type="RefSeq" id="XP_002674437.1">
    <property type="nucleotide sequence ID" value="XM_002674391.1"/>
</dbReference>
<dbReference type="Gene3D" id="2.10.25.10">
    <property type="entry name" value="Laminin"/>
    <property type="match status" value="2"/>
</dbReference>
<feature type="repeat" description="RCC1" evidence="3">
    <location>
        <begin position="393"/>
        <end position="437"/>
    </location>
</feature>
<evidence type="ECO:0000313" key="6">
    <source>
        <dbReference type="Proteomes" id="UP000006671"/>
    </source>
</evidence>
<dbReference type="GO" id="GO:0005737">
    <property type="term" value="C:cytoplasm"/>
    <property type="evidence" value="ECO:0007669"/>
    <property type="project" value="TreeGrafter"/>
</dbReference>
<dbReference type="Pfam" id="PF00415">
    <property type="entry name" value="RCC1"/>
    <property type="match status" value="1"/>
</dbReference>
<dbReference type="PROSITE" id="PS01186">
    <property type="entry name" value="EGF_2"/>
    <property type="match status" value="2"/>
</dbReference>
<dbReference type="Gene3D" id="2.130.10.30">
    <property type="entry name" value="Regulator of chromosome condensation 1/beta-lactamase-inhibitor protein II"/>
    <property type="match status" value="2"/>
</dbReference>
<dbReference type="eggNOG" id="KOG1225">
    <property type="taxonomic scope" value="Eukaryota"/>
</dbReference>
<dbReference type="InterPro" id="IPR013111">
    <property type="entry name" value="EGF_extracell"/>
</dbReference>
<evidence type="ECO:0000256" key="1">
    <source>
        <dbReference type="ARBA" id="ARBA00023157"/>
    </source>
</evidence>
<keyword evidence="6" id="KW-1185">Reference proteome</keyword>
<dbReference type="Proteomes" id="UP000006671">
    <property type="component" value="Unassembled WGS sequence"/>
</dbReference>
<dbReference type="SMART" id="SM00181">
    <property type="entry name" value="EGF"/>
    <property type="match status" value="2"/>
</dbReference>
<dbReference type="AlphaFoldDB" id="D2VN75"/>
<dbReference type="PANTHER" id="PTHR45982:SF1">
    <property type="entry name" value="REGULATOR OF CHROMOSOME CONDENSATION"/>
    <property type="match status" value="1"/>
</dbReference>
<organism evidence="6">
    <name type="scientific">Naegleria gruberi</name>
    <name type="common">Amoeba</name>
    <dbReference type="NCBI Taxonomy" id="5762"/>
    <lineage>
        <taxon>Eukaryota</taxon>
        <taxon>Discoba</taxon>
        <taxon>Heterolobosea</taxon>
        <taxon>Tetramitia</taxon>
        <taxon>Eutetramitia</taxon>
        <taxon>Vahlkampfiidae</taxon>
        <taxon>Naegleria</taxon>
    </lineage>
</organism>
<dbReference type="InterPro" id="IPR000742">
    <property type="entry name" value="EGF"/>
</dbReference>
<reference evidence="5 6" key="1">
    <citation type="journal article" date="2010" name="Cell">
        <title>The genome of Naegleria gruberi illuminates early eukaryotic versatility.</title>
        <authorList>
            <person name="Fritz-Laylin L.K."/>
            <person name="Prochnik S.E."/>
            <person name="Ginger M.L."/>
            <person name="Dacks J.B."/>
            <person name="Carpenter M.L."/>
            <person name="Field M.C."/>
            <person name="Kuo A."/>
            <person name="Paredez A."/>
            <person name="Chapman J."/>
            <person name="Pham J."/>
            <person name="Shu S."/>
            <person name="Neupane R."/>
            <person name="Cipriano M."/>
            <person name="Mancuso J."/>
            <person name="Tu H."/>
            <person name="Salamov A."/>
            <person name="Lindquist E."/>
            <person name="Shapiro H."/>
            <person name="Lucas S."/>
            <person name="Grigoriev I.V."/>
            <person name="Cande W.Z."/>
            <person name="Fulton C."/>
            <person name="Rokhsar D.S."/>
            <person name="Dawson S.C."/>
        </authorList>
    </citation>
    <scope>NUCLEOTIDE SEQUENCE [LARGE SCALE GENOMIC DNA]</scope>
    <source>
        <strain evidence="5 6">NEG-M</strain>
    </source>
</reference>
<feature type="repeat" description="RCC1" evidence="3">
    <location>
        <begin position="128"/>
        <end position="180"/>
    </location>
</feature>
<dbReference type="PROSITE" id="PS00022">
    <property type="entry name" value="EGF_1"/>
    <property type="match status" value="2"/>
</dbReference>
<name>D2VN75_NAEGR</name>
<dbReference type="KEGG" id="ngr:NAEGRDRAFT_80618"/>
<feature type="disulfide bond" evidence="2">
    <location>
        <begin position="671"/>
        <end position="680"/>
    </location>
</feature>
<dbReference type="InParanoid" id="D2VN75"/>
<evidence type="ECO:0000256" key="3">
    <source>
        <dbReference type="PROSITE-ProRule" id="PRU00235"/>
    </source>
</evidence>
<feature type="domain" description="EGF-like" evidence="4">
    <location>
        <begin position="648"/>
        <end position="681"/>
    </location>
</feature>
<sequence length="790" mass="85709">MSCIRSCIILTSDGWVYYHNTGGIWARLFSFTQYTDPDTSQILTNVKFVSVAIGGYYTCETIFAVTNYGHVFSYGCHNLGLRGTPLSNSEYIPYMIPSLRNITTISSGQRPGNAEVGRTAAGAIDINGVLWTWGSNYYGLLGWNSTVNATSEFPQPVTLLPSKVIRVVFGYGHALVTLDSGDVYGFGDNTYKQSYPDSSITSIYVPTRINITENTTECFAAGYSSACLLNSGYMVSWGYVNFLGHSSTPNYDKVTMVNDAQVIMARISNVHGLTITSDGSVNVWGTSNTASVLTLGEERAIRYPRKLSISSFASGNVTVSKIVGGISCMFVFSKLHNETGNFNALDYWGDCSNSLNFGVPSLTPKSAPQTFVDKDISTIDIRHNTAIAFTNSGEVYGWGLSSAFNGVSSNINSPVLFANDVKKVAVGSANTYVLFNNDTLWGIGANNYYQMGLGSSAPTSTFTSFTQINTTSFLTPDEQIVDIRAGQNNVFLLTDRGNVYGCGRNGGSERFISNSGLENQPTFVRMNGNIKFRKMYIGFYTNLLLISTTGQFYYVYGSPIKPSLPIGDSYVVDICDYSGRFYIISRKGNLYTAGINNAYETNPSQGFSTTISTPALYPRQYFDGIPYLTACSDGRAAIVTREEYTCFGVNSTDPSVCSSHGHCQSPNSCLCDEGYSGLTCSNYTCNSISPSNSTVCSGRGLCIAPETCSNCADSIGTYCQYSKCYGIYANNGLVCSGNGICNGLDKCDCNFGFYGNRCQYRSCFGSPPTSSLSLRTTADVFCTKINKILK</sequence>
<dbReference type="Pfam" id="PF07974">
    <property type="entry name" value="EGF_2"/>
    <property type="match status" value="2"/>
</dbReference>
<evidence type="ECO:0000313" key="5">
    <source>
        <dbReference type="EMBL" id="EFC41693.1"/>
    </source>
</evidence>
<gene>
    <name evidence="5" type="ORF">NAEGRDRAFT_80618</name>
</gene>
<keyword evidence="1 2" id="KW-1015">Disulfide bond</keyword>